<dbReference type="Proteomes" id="UP001642464">
    <property type="component" value="Unassembled WGS sequence"/>
</dbReference>
<organism evidence="1 3">
    <name type="scientific">Durusdinium trenchii</name>
    <dbReference type="NCBI Taxonomy" id="1381693"/>
    <lineage>
        <taxon>Eukaryota</taxon>
        <taxon>Sar</taxon>
        <taxon>Alveolata</taxon>
        <taxon>Dinophyceae</taxon>
        <taxon>Suessiales</taxon>
        <taxon>Symbiodiniaceae</taxon>
        <taxon>Durusdinium</taxon>
    </lineage>
</organism>
<proteinExistence type="predicted"/>
<gene>
    <name evidence="1" type="ORF">SCF082_LOCUS6840</name>
    <name evidence="2" type="ORF">SCF082_LOCUS6993</name>
</gene>
<dbReference type="EMBL" id="CAXAMM010003780">
    <property type="protein sequence ID" value="CAK9001220.1"/>
    <property type="molecule type" value="Genomic_DNA"/>
</dbReference>
<reference evidence="1 3" key="1">
    <citation type="submission" date="2024-02" db="EMBL/GenBank/DDBJ databases">
        <authorList>
            <person name="Chen Y."/>
            <person name="Shah S."/>
            <person name="Dougan E. K."/>
            <person name="Thang M."/>
            <person name="Chan C."/>
        </authorList>
    </citation>
    <scope>NUCLEOTIDE SEQUENCE [LARGE SCALE GENOMIC DNA]</scope>
</reference>
<protein>
    <submittedName>
        <fullName evidence="1">Uncharacterized protein</fullName>
    </submittedName>
</protein>
<accession>A0ABP0IF36</accession>
<sequence>MLADAADTSLALTRSLDTEFVDPANLAGELKQYLQEIRSLFVEGTVEQVDSEFFTDGHEKEMAFQVKKQQSKRIQATFEKSLPEASVEDQQNAKDAEAKFVNNQLKRRAQASRVQKLATHNPRDALLADLSGRKAFLAVSATMDLTAGLANHGLQVTTQASEAHVFVCDKPGEGLPCLLQMMAGLRGLVEASPVFFTSRTGCALKFHRTAKVRKVILVSRICAEKNNAFWTDFRKALPPGHGWKIHKMQACTVQQLQTKQRSYPKYKAFAVIHEDERNAVSEGDNNMHTTESFLHRIRRADALASCSGLFK</sequence>
<evidence type="ECO:0000313" key="3">
    <source>
        <dbReference type="Proteomes" id="UP001642464"/>
    </source>
</evidence>
<evidence type="ECO:0000313" key="2">
    <source>
        <dbReference type="EMBL" id="CAK9001583.1"/>
    </source>
</evidence>
<name>A0ABP0IF36_9DINO</name>
<comment type="caution">
    <text evidence="1">The sequence shown here is derived from an EMBL/GenBank/DDBJ whole genome shotgun (WGS) entry which is preliminary data.</text>
</comment>
<keyword evidence="3" id="KW-1185">Reference proteome</keyword>
<dbReference type="EMBL" id="CAXAMM010003891">
    <property type="protein sequence ID" value="CAK9001583.1"/>
    <property type="molecule type" value="Genomic_DNA"/>
</dbReference>
<evidence type="ECO:0000313" key="1">
    <source>
        <dbReference type="EMBL" id="CAK9001220.1"/>
    </source>
</evidence>